<dbReference type="InterPro" id="IPR001077">
    <property type="entry name" value="COMT_C"/>
</dbReference>
<feature type="domain" description="O-methyltransferase C-terminal" evidence="4">
    <location>
        <begin position="126"/>
        <end position="344"/>
    </location>
</feature>
<name>A0A919V926_9ACTN</name>
<dbReference type="Pfam" id="PF08100">
    <property type="entry name" value="Dimerisation"/>
    <property type="match status" value="1"/>
</dbReference>
<evidence type="ECO:0000259" key="4">
    <source>
        <dbReference type="Pfam" id="PF00891"/>
    </source>
</evidence>
<organism evidence="6 7">
    <name type="scientific">Sinosporangium siamense</name>
    <dbReference type="NCBI Taxonomy" id="1367973"/>
    <lineage>
        <taxon>Bacteria</taxon>
        <taxon>Bacillati</taxon>
        <taxon>Actinomycetota</taxon>
        <taxon>Actinomycetes</taxon>
        <taxon>Streptosporangiales</taxon>
        <taxon>Streptosporangiaceae</taxon>
        <taxon>Sinosporangium</taxon>
    </lineage>
</organism>
<dbReference type="Pfam" id="PF00891">
    <property type="entry name" value="Methyltransf_2"/>
    <property type="match status" value="1"/>
</dbReference>
<gene>
    <name evidence="6" type="ORF">Ssi02_52590</name>
</gene>
<accession>A0A919V926</accession>
<sequence>MSMREDVVNDEFTGAQEAPVFPHLNDLIDPIGGCALQAAATLRLADLIAAGVDRVEPLAVAAGADEDALRRLMRYLCLRGVFSVSATGTFGLNDFSTLLMEGDPSQLRVSLDTDGFAGRFDRVVAEMANVVRTGQPAYAKVFGRSVYDDLTAVPPAGNTFTRLRAKHSAEFAPLVAEACNWSGVRHVNDVGGGTGALLAAVVSRHSHLTGTVIDLPEHEPEALELLRSAGVAGRCTFDGRDFFAPLPAADVHLLSNVLFNWNDDDAVRIMKRCAEAGPAHSSQPSVPSAEGRVLVLERLLFEVSDGYDEDAVMSAALDLRLMAISGGRQRTLADFERLGRRSGMSLASMKDLDRGLVLLEFRPIPRVNE</sequence>
<keyword evidence="3" id="KW-0949">S-adenosyl-L-methionine</keyword>
<keyword evidence="1" id="KW-0489">Methyltransferase</keyword>
<dbReference type="AlphaFoldDB" id="A0A919V926"/>
<evidence type="ECO:0000256" key="2">
    <source>
        <dbReference type="ARBA" id="ARBA00022679"/>
    </source>
</evidence>
<dbReference type="PROSITE" id="PS51683">
    <property type="entry name" value="SAM_OMT_II"/>
    <property type="match status" value="1"/>
</dbReference>
<dbReference type="PIRSF" id="PIRSF005739">
    <property type="entry name" value="O-mtase"/>
    <property type="match status" value="1"/>
</dbReference>
<reference evidence="6" key="1">
    <citation type="submission" date="2021-01" db="EMBL/GenBank/DDBJ databases">
        <title>Whole genome shotgun sequence of Sinosporangium siamense NBRC 109515.</title>
        <authorList>
            <person name="Komaki H."/>
            <person name="Tamura T."/>
        </authorList>
    </citation>
    <scope>NUCLEOTIDE SEQUENCE</scope>
    <source>
        <strain evidence="6">NBRC 109515</strain>
    </source>
</reference>
<evidence type="ECO:0000313" key="6">
    <source>
        <dbReference type="EMBL" id="GII95028.1"/>
    </source>
</evidence>
<dbReference type="Gene3D" id="1.10.10.10">
    <property type="entry name" value="Winged helix-like DNA-binding domain superfamily/Winged helix DNA-binding domain"/>
    <property type="match status" value="1"/>
</dbReference>
<dbReference type="EMBL" id="BOOW01000032">
    <property type="protein sequence ID" value="GII95028.1"/>
    <property type="molecule type" value="Genomic_DNA"/>
</dbReference>
<proteinExistence type="predicted"/>
<dbReference type="Gene3D" id="3.40.50.150">
    <property type="entry name" value="Vaccinia Virus protein VP39"/>
    <property type="match status" value="1"/>
</dbReference>
<dbReference type="GO" id="GO:0046983">
    <property type="term" value="F:protein dimerization activity"/>
    <property type="evidence" value="ECO:0007669"/>
    <property type="project" value="InterPro"/>
</dbReference>
<evidence type="ECO:0000256" key="3">
    <source>
        <dbReference type="ARBA" id="ARBA00022691"/>
    </source>
</evidence>
<dbReference type="Gene3D" id="1.10.287.1350">
    <property type="match status" value="1"/>
</dbReference>
<evidence type="ECO:0000259" key="5">
    <source>
        <dbReference type="Pfam" id="PF08100"/>
    </source>
</evidence>
<keyword evidence="2" id="KW-0808">Transferase</keyword>
<dbReference type="InterPro" id="IPR012967">
    <property type="entry name" value="COMT_dimerisation"/>
</dbReference>
<dbReference type="PANTHER" id="PTHR43712">
    <property type="entry name" value="PUTATIVE (AFU_ORTHOLOGUE AFUA_4G14580)-RELATED"/>
    <property type="match status" value="1"/>
</dbReference>
<dbReference type="InterPro" id="IPR029063">
    <property type="entry name" value="SAM-dependent_MTases_sf"/>
</dbReference>
<comment type="caution">
    <text evidence="6">The sequence shown here is derived from an EMBL/GenBank/DDBJ whole genome shotgun (WGS) entry which is preliminary data.</text>
</comment>
<protein>
    <submittedName>
        <fullName evidence="6">O-methyltransferase</fullName>
    </submittedName>
</protein>
<keyword evidence="7" id="KW-1185">Reference proteome</keyword>
<dbReference type="Proteomes" id="UP000606172">
    <property type="component" value="Unassembled WGS sequence"/>
</dbReference>
<dbReference type="SUPFAM" id="SSF46785">
    <property type="entry name" value="Winged helix' DNA-binding domain"/>
    <property type="match status" value="1"/>
</dbReference>
<feature type="domain" description="O-methyltransferase dimerisation" evidence="5">
    <location>
        <begin position="35"/>
        <end position="101"/>
    </location>
</feature>
<evidence type="ECO:0000256" key="1">
    <source>
        <dbReference type="ARBA" id="ARBA00022603"/>
    </source>
</evidence>
<dbReference type="SUPFAM" id="SSF53335">
    <property type="entry name" value="S-adenosyl-L-methionine-dependent methyltransferases"/>
    <property type="match status" value="1"/>
</dbReference>
<dbReference type="GO" id="GO:0032259">
    <property type="term" value="P:methylation"/>
    <property type="evidence" value="ECO:0007669"/>
    <property type="project" value="UniProtKB-KW"/>
</dbReference>
<dbReference type="InterPro" id="IPR036390">
    <property type="entry name" value="WH_DNA-bd_sf"/>
</dbReference>
<dbReference type="PANTHER" id="PTHR43712:SF2">
    <property type="entry name" value="O-METHYLTRANSFERASE CICE"/>
    <property type="match status" value="1"/>
</dbReference>
<dbReference type="InterPro" id="IPR016461">
    <property type="entry name" value="COMT-like"/>
</dbReference>
<dbReference type="GO" id="GO:0008171">
    <property type="term" value="F:O-methyltransferase activity"/>
    <property type="evidence" value="ECO:0007669"/>
    <property type="project" value="InterPro"/>
</dbReference>
<dbReference type="InterPro" id="IPR036388">
    <property type="entry name" value="WH-like_DNA-bd_sf"/>
</dbReference>
<evidence type="ECO:0000313" key="7">
    <source>
        <dbReference type="Proteomes" id="UP000606172"/>
    </source>
</evidence>